<protein>
    <submittedName>
        <fullName evidence="2">Secreted effector protein PipB2</fullName>
    </submittedName>
</protein>
<gene>
    <name evidence="2" type="primary">pipB2_17</name>
    <name evidence="2" type="ORF">C1752_07867</name>
</gene>
<dbReference type="EMBL" id="PQWO01000021">
    <property type="protein sequence ID" value="PZD71139.1"/>
    <property type="molecule type" value="Genomic_DNA"/>
</dbReference>
<accession>A0A2W1JAF7</accession>
<dbReference type="Proteomes" id="UP000248857">
    <property type="component" value="Unassembled WGS sequence"/>
</dbReference>
<dbReference type="InterPro" id="IPR001646">
    <property type="entry name" value="5peptide_repeat"/>
</dbReference>
<dbReference type="PANTHER" id="PTHR14136">
    <property type="entry name" value="BTB_POZ DOMAIN-CONTAINING PROTEIN KCTD9"/>
    <property type="match status" value="1"/>
</dbReference>
<organism evidence="2 3">
    <name type="scientific">Acaryochloris thomasi RCC1774</name>
    <dbReference type="NCBI Taxonomy" id="1764569"/>
    <lineage>
        <taxon>Bacteria</taxon>
        <taxon>Bacillati</taxon>
        <taxon>Cyanobacteriota</taxon>
        <taxon>Cyanophyceae</taxon>
        <taxon>Acaryochloridales</taxon>
        <taxon>Acaryochloridaceae</taxon>
        <taxon>Acaryochloris</taxon>
        <taxon>Acaryochloris thomasi</taxon>
    </lineage>
</organism>
<dbReference type="Pfam" id="PF00805">
    <property type="entry name" value="Pentapeptide"/>
    <property type="match status" value="2"/>
</dbReference>
<name>A0A2W1JAF7_9CYAN</name>
<dbReference type="RefSeq" id="WP_110988342.1">
    <property type="nucleotide sequence ID" value="NZ_CAWNWM010000021.1"/>
</dbReference>
<comment type="caution">
    <text evidence="2">The sequence shown here is derived from an EMBL/GenBank/DDBJ whole genome shotgun (WGS) entry which is preliminary data.</text>
</comment>
<sequence length="146" mass="15477">MRFKFEIASSLLTLLCIITPAVAENPVHVRQLLNTSACQGCDLSGADLTQAHLIGGDLRDANLRGAVLVEANLEGADLTGADLTGANLSHAFLTNSCLNETNLTGVNFSHSIMYHAEAENALIRDITLTDAEIYETPISVGGPIEN</sequence>
<reference evidence="2 3" key="1">
    <citation type="journal article" date="2018" name="Sci. Rep.">
        <title>A novel species of the marine cyanobacterium Acaryochloris with a unique pigment content and lifestyle.</title>
        <authorList>
            <person name="Partensky F."/>
            <person name="Six C."/>
            <person name="Ratin M."/>
            <person name="Garczarek L."/>
            <person name="Vaulot D."/>
            <person name="Probert I."/>
            <person name="Calteau A."/>
            <person name="Gourvil P."/>
            <person name="Marie D."/>
            <person name="Grebert T."/>
            <person name="Bouchier C."/>
            <person name="Le Panse S."/>
            <person name="Gachenot M."/>
            <person name="Rodriguez F."/>
            <person name="Garrido J.L."/>
        </authorList>
    </citation>
    <scope>NUCLEOTIDE SEQUENCE [LARGE SCALE GENOMIC DNA]</scope>
    <source>
        <strain evidence="2 3">RCC1774</strain>
    </source>
</reference>
<evidence type="ECO:0000313" key="3">
    <source>
        <dbReference type="Proteomes" id="UP000248857"/>
    </source>
</evidence>
<dbReference type="InterPro" id="IPR051082">
    <property type="entry name" value="Pentapeptide-BTB/POZ_domain"/>
</dbReference>
<evidence type="ECO:0000313" key="2">
    <source>
        <dbReference type="EMBL" id="PZD71139.1"/>
    </source>
</evidence>
<evidence type="ECO:0000256" key="1">
    <source>
        <dbReference type="SAM" id="SignalP"/>
    </source>
</evidence>
<dbReference type="Gene3D" id="2.160.20.80">
    <property type="entry name" value="E3 ubiquitin-protein ligase SopA"/>
    <property type="match status" value="1"/>
</dbReference>
<keyword evidence="3" id="KW-1185">Reference proteome</keyword>
<dbReference type="SUPFAM" id="SSF141571">
    <property type="entry name" value="Pentapeptide repeat-like"/>
    <property type="match status" value="1"/>
</dbReference>
<keyword evidence="1" id="KW-0732">Signal</keyword>
<dbReference type="AlphaFoldDB" id="A0A2W1JAF7"/>
<dbReference type="OrthoDB" id="573053at2"/>
<dbReference type="PANTHER" id="PTHR14136:SF17">
    <property type="entry name" value="BTB_POZ DOMAIN-CONTAINING PROTEIN KCTD9"/>
    <property type="match status" value="1"/>
</dbReference>
<proteinExistence type="predicted"/>
<feature type="signal peptide" evidence="1">
    <location>
        <begin position="1"/>
        <end position="23"/>
    </location>
</feature>
<feature type="chain" id="PRO_5015990163" evidence="1">
    <location>
        <begin position="24"/>
        <end position="146"/>
    </location>
</feature>